<reference evidence="2 3" key="1">
    <citation type="submission" date="2019-01" db="EMBL/GenBank/DDBJ databases">
        <title>A draft genome assembly of the solar-powered sea slug Elysia chlorotica.</title>
        <authorList>
            <person name="Cai H."/>
            <person name="Li Q."/>
            <person name="Fang X."/>
            <person name="Li J."/>
            <person name="Curtis N.E."/>
            <person name="Altenburger A."/>
            <person name="Shibata T."/>
            <person name="Feng M."/>
            <person name="Maeda T."/>
            <person name="Schwartz J.A."/>
            <person name="Shigenobu S."/>
            <person name="Lundholm N."/>
            <person name="Nishiyama T."/>
            <person name="Yang H."/>
            <person name="Hasebe M."/>
            <person name="Li S."/>
            <person name="Pierce S.K."/>
            <person name="Wang J."/>
        </authorList>
    </citation>
    <scope>NUCLEOTIDE SEQUENCE [LARGE SCALE GENOMIC DNA]</scope>
    <source>
        <strain evidence="2">EC2010</strain>
        <tissue evidence="2">Whole organism of an adult</tissue>
    </source>
</reference>
<sequence length="243" mass="26697">MKVKPRASPAPQRAPLATSNRFTALTDNEGMEATDVPPISPSSKTAPSQRNLSPSPSPSSSLATIFGDILPDPPVKPSLPPSNPPPQNLKRHMPLTPSFQRIVDIVADQMEFPSPRKGSLPALLQVLLTLRFYACGTLLDGIGEFIERKADVNKEEFYRAGGMPNVIASPGDHAQEFLNRENFFSINVQLDLGVPEDEGEPLDEAPDNGAEPVNAPTYRQMTERMRALIDRYARQDFTKNFFG</sequence>
<organism evidence="2 3">
    <name type="scientific">Elysia chlorotica</name>
    <name type="common">Eastern emerald elysia</name>
    <name type="synonym">Sea slug</name>
    <dbReference type="NCBI Taxonomy" id="188477"/>
    <lineage>
        <taxon>Eukaryota</taxon>
        <taxon>Metazoa</taxon>
        <taxon>Spiralia</taxon>
        <taxon>Lophotrochozoa</taxon>
        <taxon>Mollusca</taxon>
        <taxon>Gastropoda</taxon>
        <taxon>Heterobranchia</taxon>
        <taxon>Euthyneura</taxon>
        <taxon>Panpulmonata</taxon>
        <taxon>Sacoglossa</taxon>
        <taxon>Placobranchoidea</taxon>
        <taxon>Plakobranchidae</taxon>
        <taxon>Elysia</taxon>
    </lineage>
</organism>
<keyword evidence="3" id="KW-1185">Reference proteome</keyword>
<proteinExistence type="predicted"/>
<comment type="caution">
    <text evidence="2">The sequence shown here is derived from an EMBL/GenBank/DDBJ whole genome shotgun (WGS) entry which is preliminary data.</text>
</comment>
<protein>
    <submittedName>
        <fullName evidence="2">Uncharacterized protein</fullName>
    </submittedName>
</protein>
<feature type="region of interest" description="Disordered" evidence="1">
    <location>
        <begin position="1"/>
        <end position="93"/>
    </location>
</feature>
<name>A0A3S1BAL3_ELYCH</name>
<evidence type="ECO:0000313" key="2">
    <source>
        <dbReference type="EMBL" id="RUS78988.1"/>
    </source>
</evidence>
<dbReference type="AlphaFoldDB" id="A0A3S1BAL3"/>
<feature type="compositionally biased region" description="Polar residues" evidence="1">
    <location>
        <begin position="17"/>
        <end position="26"/>
    </location>
</feature>
<evidence type="ECO:0000256" key="1">
    <source>
        <dbReference type="SAM" id="MobiDB-lite"/>
    </source>
</evidence>
<dbReference type="EMBL" id="RQTK01000478">
    <property type="protein sequence ID" value="RUS78988.1"/>
    <property type="molecule type" value="Genomic_DNA"/>
</dbReference>
<accession>A0A3S1BAL3</accession>
<dbReference type="OrthoDB" id="2430314at2759"/>
<gene>
    <name evidence="2" type="ORF">EGW08_013245</name>
</gene>
<feature type="compositionally biased region" description="Pro residues" evidence="1">
    <location>
        <begin position="71"/>
        <end position="87"/>
    </location>
</feature>
<feature type="region of interest" description="Disordered" evidence="1">
    <location>
        <begin position="195"/>
        <end position="214"/>
    </location>
</feature>
<evidence type="ECO:0000313" key="3">
    <source>
        <dbReference type="Proteomes" id="UP000271974"/>
    </source>
</evidence>
<dbReference type="Proteomes" id="UP000271974">
    <property type="component" value="Unassembled WGS sequence"/>
</dbReference>
<feature type="compositionally biased region" description="Acidic residues" evidence="1">
    <location>
        <begin position="195"/>
        <end position="206"/>
    </location>
</feature>
<feature type="compositionally biased region" description="Polar residues" evidence="1">
    <location>
        <begin position="41"/>
        <end position="52"/>
    </location>
</feature>